<evidence type="ECO:0000313" key="1">
    <source>
        <dbReference type="EMBL" id="GMF02837.1"/>
    </source>
</evidence>
<gene>
    <name evidence="1" type="ORF">Cboi01_000619200</name>
</gene>
<organism evidence="1 2">
    <name type="scientific">Candida boidinii</name>
    <name type="common">Yeast</name>
    <dbReference type="NCBI Taxonomy" id="5477"/>
    <lineage>
        <taxon>Eukaryota</taxon>
        <taxon>Fungi</taxon>
        <taxon>Dikarya</taxon>
        <taxon>Ascomycota</taxon>
        <taxon>Saccharomycotina</taxon>
        <taxon>Pichiomycetes</taxon>
        <taxon>Pichiales</taxon>
        <taxon>Pichiaceae</taxon>
        <taxon>Ogataea</taxon>
        <taxon>Ogataea/Candida clade</taxon>
    </lineage>
</organism>
<dbReference type="EMBL" id="BSXV01005779">
    <property type="protein sequence ID" value="GMF02837.1"/>
    <property type="molecule type" value="Genomic_DNA"/>
</dbReference>
<proteinExistence type="predicted"/>
<comment type="caution">
    <text evidence="1">The sequence shown here is derived from an EMBL/GenBank/DDBJ whole genome shotgun (WGS) entry which is preliminary data.</text>
</comment>
<keyword evidence="2" id="KW-1185">Reference proteome</keyword>
<protein>
    <submittedName>
        <fullName evidence="1">Unnamed protein product</fullName>
    </submittedName>
</protein>
<dbReference type="Proteomes" id="UP001165101">
    <property type="component" value="Unassembled WGS sequence"/>
</dbReference>
<evidence type="ECO:0000313" key="2">
    <source>
        <dbReference type="Proteomes" id="UP001165101"/>
    </source>
</evidence>
<sequence>MRIYLLPRNTSAVLYAQEKMLKRDILNGTLNVETDPRIILCAFDYEQVILEANSKKSQLISSSIHQHQLSQPKIQQPYLQQQQQQQQQQHPPLMTSTSAPSRIVKGNIYTSSGAGATTVKQEPYYTMSDYQNSNSGTTATATTAHTTTWF</sequence>
<reference evidence="1" key="1">
    <citation type="submission" date="2023-04" db="EMBL/GenBank/DDBJ databases">
        <title>Candida boidinii NBRC 1967.</title>
        <authorList>
            <person name="Ichikawa N."/>
            <person name="Sato H."/>
            <person name="Tonouchi N."/>
        </authorList>
    </citation>
    <scope>NUCLEOTIDE SEQUENCE</scope>
    <source>
        <strain evidence="1">NBRC 1967</strain>
    </source>
</reference>
<name>A0ACB5U661_CANBO</name>
<accession>A0ACB5U661</accession>